<accession>A0ABV0Z372</accession>
<sequence>MAAARAAYLEACFQDTAVLLASVLQNSTGKPASAASASTEDTHMPQLLFQSSLRDLPMLQLQSLSPLKVNQTLQSLLTLKISQKLQSLLQSSLKLQLHLPQTSHLHCCHFLISHLHHYHHHHLIQLLSLLDALVATHSKPGLQSKTDSTTSARRRRRCKHASPAPVTEGLGDA</sequence>
<evidence type="ECO:0000313" key="2">
    <source>
        <dbReference type="EMBL" id="MEQ2300506.1"/>
    </source>
</evidence>
<feature type="region of interest" description="Disordered" evidence="1">
    <location>
        <begin position="140"/>
        <end position="173"/>
    </location>
</feature>
<dbReference type="EMBL" id="JAHRIP010049691">
    <property type="protein sequence ID" value="MEQ2300506.1"/>
    <property type="molecule type" value="Genomic_DNA"/>
</dbReference>
<organism evidence="2 3">
    <name type="scientific">Ameca splendens</name>
    <dbReference type="NCBI Taxonomy" id="208324"/>
    <lineage>
        <taxon>Eukaryota</taxon>
        <taxon>Metazoa</taxon>
        <taxon>Chordata</taxon>
        <taxon>Craniata</taxon>
        <taxon>Vertebrata</taxon>
        <taxon>Euteleostomi</taxon>
        <taxon>Actinopterygii</taxon>
        <taxon>Neopterygii</taxon>
        <taxon>Teleostei</taxon>
        <taxon>Neoteleostei</taxon>
        <taxon>Acanthomorphata</taxon>
        <taxon>Ovalentaria</taxon>
        <taxon>Atherinomorphae</taxon>
        <taxon>Cyprinodontiformes</taxon>
        <taxon>Goodeidae</taxon>
        <taxon>Ameca</taxon>
    </lineage>
</organism>
<evidence type="ECO:0000313" key="3">
    <source>
        <dbReference type="Proteomes" id="UP001469553"/>
    </source>
</evidence>
<comment type="caution">
    <text evidence="2">The sequence shown here is derived from an EMBL/GenBank/DDBJ whole genome shotgun (WGS) entry which is preliminary data.</text>
</comment>
<feature type="compositionally biased region" description="Polar residues" evidence="1">
    <location>
        <begin position="141"/>
        <end position="151"/>
    </location>
</feature>
<protein>
    <submittedName>
        <fullName evidence="2">Uncharacterized protein</fullName>
    </submittedName>
</protein>
<reference evidence="2 3" key="1">
    <citation type="submission" date="2021-06" db="EMBL/GenBank/DDBJ databases">
        <authorList>
            <person name="Palmer J.M."/>
        </authorList>
    </citation>
    <scope>NUCLEOTIDE SEQUENCE [LARGE SCALE GENOMIC DNA]</scope>
    <source>
        <strain evidence="2 3">AS_MEX2019</strain>
        <tissue evidence="2">Muscle</tissue>
    </source>
</reference>
<keyword evidence="3" id="KW-1185">Reference proteome</keyword>
<evidence type="ECO:0000256" key="1">
    <source>
        <dbReference type="SAM" id="MobiDB-lite"/>
    </source>
</evidence>
<dbReference type="Proteomes" id="UP001469553">
    <property type="component" value="Unassembled WGS sequence"/>
</dbReference>
<gene>
    <name evidence="2" type="ORF">AMECASPLE_026275</name>
</gene>
<proteinExistence type="predicted"/>
<name>A0ABV0Z372_9TELE</name>